<dbReference type="InterPro" id="IPR014729">
    <property type="entry name" value="Rossmann-like_a/b/a_fold"/>
</dbReference>
<dbReference type="InterPro" id="IPR033947">
    <property type="entry name" value="ETF_alpha_N"/>
</dbReference>
<dbReference type="PANTHER" id="PTHR43153">
    <property type="entry name" value="ELECTRON TRANSFER FLAVOPROTEIN ALPHA"/>
    <property type="match status" value="1"/>
</dbReference>
<dbReference type="Gene3D" id="3.40.50.1220">
    <property type="entry name" value="TPP-binding domain"/>
    <property type="match status" value="1"/>
</dbReference>
<dbReference type="PROSITE" id="PS00696">
    <property type="entry name" value="ETF_ALPHA"/>
    <property type="match status" value="1"/>
</dbReference>
<evidence type="ECO:0000313" key="12">
    <source>
        <dbReference type="Proteomes" id="UP000001880"/>
    </source>
</evidence>
<dbReference type="SUPFAM" id="SSF52467">
    <property type="entry name" value="DHS-like NAD/FAD-binding domain"/>
    <property type="match status" value="1"/>
</dbReference>
<comment type="cofactor">
    <cofactor evidence="9">
        <name>FAD</name>
        <dbReference type="ChEBI" id="CHEBI:57692"/>
    </cofactor>
    <text evidence="9">Binds 1 FAD per dimer.</text>
</comment>
<dbReference type="RefSeq" id="WP_012831640.1">
    <property type="nucleotide sequence ID" value="NC_013440.1"/>
</dbReference>
<feature type="binding site" evidence="9">
    <location>
        <begin position="233"/>
        <end position="234"/>
    </location>
    <ligand>
        <name>FAD</name>
        <dbReference type="ChEBI" id="CHEBI:57692"/>
    </ligand>
</feature>
<dbReference type="InterPro" id="IPR014731">
    <property type="entry name" value="ETF_asu_C"/>
</dbReference>
<protein>
    <recommendedName>
        <fullName evidence="7">Electron transfer flavoprotein subunit alpha</fullName>
    </recommendedName>
    <alternativeName>
        <fullName evidence="8">Electron transfer flavoprotein large subunit</fullName>
    </alternativeName>
</protein>
<comment type="function">
    <text evidence="6">The electron transfer flavoprotein serves as a specific electron acceptor for other dehydrogenases. It transfers the electrons to the main respiratory chain via ETF-ubiquinone oxidoreductase (ETF dehydrogenase).</text>
</comment>
<dbReference type="OrthoDB" id="9770286at2"/>
<evidence type="ECO:0000256" key="5">
    <source>
        <dbReference type="ARBA" id="ARBA00022982"/>
    </source>
</evidence>
<feature type="binding site" evidence="9">
    <location>
        <position position="285"/>
    </location>
    <ligand>
        <name>FAD</name>
        <dbReference type="ChEBI" id="CHEBI:57692"/>
    </ligand>
</feature>
<keyword evidence="2" id="KW-0813">Transport</keyword>
<dbReference type="InterPro" id="IPR018206">
    <property type="entry name" value="ETF_asu_C_CS"/>
</dbReference>
<proteinExistence type="inferred from homology"/>
<accession>D0LRQ6</accession>
<dbReference type="InterPro" id="IPR014730">
    <property type="entry name" value="ETF_a/b_N"/>
</dbReference>
<dbReference type="PANTHER" id="PTHR43153:SF1">
    <property type="entry name" value="ELECTRON TRANSFER FLAVOPROTEIN SUBUNIT ALPHA, MITOCHONDRIAL"/>
    <property type="match status" value="1"/>
</dbReference>
<dbReference type="InterPro" id="IPR001308">
    <property type="entry name" value="ETF_a/FixB"/>
</dbReference>
<keyword evidence="12" id="KW-1185">Reference proteome</keyword>
<evidence type="ECO:0000256" key="8">
    <source>
        <dbReference type="ARBA" id="ARBA00079299"/>
    </source>
</evidence>
<evidence type="ECO:0000256" key="4">
    <source>
        <dbReference type="ARBA" id="ARBA00022827"/>
    </source>
</evidence>
<dbReference type="AlphaFoldDB" id="D0LRQ6"/>
<evidence type="ECO:0000256" key="2">
    <source>
        <dbReference type="ARBA" id="ARBA00022448"/>
    </source>
</evidence>
<keyword evidence="5" id="KW-0249">Electron transport</keyword>
<evidence type="ECO:0000256" key="9">
    <source>
        <dbReference type="PIRSR" id="PIRSR000089-1"/>
    </source>
</evidence>
<feature type="binding site" evidence="9">
    <location>
        <begin position="247"/>
        <end position="251"/>
    </location>
    <ligand>
        <name>FAD</name>
        <dbReference type="ChEBI" id="CHEBI:57692"/>
    </ligand>
</feature>
<gene>
    <name evidence="11" type="ordered locus">Hoch_6582</name>
</gene>
<dbReference type="Pfam" id="PF01012">
    <property type="entry name" value="ETF"/>
    <property type="match status" value="1"/>
</dbReference>
<dbReference type="PIRSF" id="PIRSF000089">
    <property type="entry name" value="Electra_flavoP_a"/>
    <property type="match status" value="1"/>
</dbReference>
<keyword evidence="4 9" id="KW-0274">FAD</keyword>
<keyword evidence="3" id="KW-0285">Flavoprotein</keyword>
<dbReference type="EMBL" id="CP001804">
    <property type="protein sequence ID" value="ACY19048.1"/>
    <property type="molecule type" value="Genomic_DNA"/>
</dbReference>
<comment type="similarity">
    <text evidence="1">Belongs to the ETF alpha-subunit/FixB family.</text>
</comment>
<dbReference type="GO" id="GO:0050660">
    <property type="term" value="F:flavin adenine dinucleotide binding"/>
    <property type="evidence" value="ECO:0007669"/>
    <property type="project" value="InterPro"/>
</dbReference>
<dbReference type="InterPro" id="IPR029035">
    <property type="entry name" value="DHS-like_NAD/FAD-binding_dom"/>
</dbReference>
<organism evidence="11 12">
    <name type="scientific">Haliangium ochraceum (strain DSM 14365 / JCM 11303 / SMP-2)</name>
    <dbReference type="NCBI Taxonomy" id="502025"/>
    <lineage>
        <taxon>Bacteria</taxon>
        <taxon>Pseudomonadati</taxon>
        <taxon>Myxococcota</taxon>
        <taxon>Polyangia</taxon>
        <taxon>Haliangiales</taxon>
        <taxon>Kofleriaceae</taxon>
        <taxon>Haliangium</taxon>
    </lineage>
</organism>
<reference evidence="11 12" key="1">
    <citation type="journal article" date="2010" name="Stand. Genomic Sci.">
        <title>Complete genome sequence of Haliangium ochraceum type strain (SMP-2).</title>
        <authorList>
            <consortium name="US DOE Joint Genome Institute (JGI-PGF)"/>
            <person name="Ivanova N."/>
            <person name="Daum C."/>
            <person name="Lang E."/>
            <person name="Abt B."/>
            <person name="Kopitz M."/>
            <person name="Saunders E."/>
            <person name="Lapidus A."/>
            <person name="Lucas S."/>
            <person name="Glavina Del Rio T."/>
            <person name="Nolan M."/>
            <person name="Tice H."/>
            <person name="Copeland A."/>
            <person name="Cheng J.F."/>
            <person name="Chen F."/>
            <person name="Bruce D."/>
            <person name="Goodwin L."/>
            <person name="Pitluck S."/>
            <person name="Mavromatis K."/>
            <person name="Pati A."/>
            <person name="Mikhailova N."/>
            <person name="Chen A."/>
            <person name="Palaniappan K."/>
            <person name="Land M."/>
            <person name="Hauser L."/>
            <person name="Chang Y.J."/>
            <person name="Jeffries C.D."/>
            <person name="Detter J.C."/>
            <person name="Brettin T."/>
            <person name="Rohde M."/>
            <person name="Goker M."/>
            <person name="Bristow J."/>
            <person name="Markowitz V."/>
            <person name="Eisen J.A."/>
            <person name="Hugenholtz P."/>
            <person name="Kyrpides N.C."/>
            <person name="Klenk H.P."/>
        </authorList>
    </citation>
    <scope>NUCLEOTIDE SEQUENCE [LARGE SCALE GENOMIC DNA]</scope>
    <source>
        <strain evidence="12">DSM 14365 / CIP 107738 / JCM 11303 / AJ 13395 / SMP-2</strain>
    </source>
</reference>
<dbReference type="Pfam" id="PF00766">
    <property type="entry name" value="ETF_alpha"/>
    <property type="match status" value="1"/>
</dbReference>
<dbReference type="eggNOG" id="COG2025">
    <property type="taxonomic scope" value="Bacteria"/>
</dbReference>
<dbReference type="Gene3D" id="3.40.50.620">
    <property type="entry name" value="HUPs"/>
    <property type="match status" value="1"/>
</dbReference>
<evidence type="ECO:0000256" key="3">
    <source>
        <dbReference type="ARBA" id="ARBA00022630"/>
    </source>
</evidence>
<dbReference type="FunFam" id="3.40.50.1220:FF:000001">
    <property type="entry name" value="Electron transfer flavoprotein, alpha subunit"/>
    <property type="match status" value="1"/>
</dbReference>
<feature type="domain" description="Electron transfer flavoprotein alpha/beta-subunit N-terminal" evidence="10">
    <location>
        <begin position="4"/>
        <end position="189"/>
    </location>
</feature>
<dbReference type="GO" id="GO:0033539">
    <property type="term" value="P:fatty acid beta-oxidation using acyl-CoA dehydrogenase"/>
    <property type="evidence" value="ECO:0007669"/>
    <property type="project" value="TreeGrafter"/>
</dbReference>
<dbReference type="KEGG" id="hoh:Hoch_6582"/>
<evidence type="ECO:0000313" key="11">
    <source>
        <dbReference type="EMBL" id="ACY19048.1"/>
    </source>
</evidence>
<evidence type="ECO:0000259" key="10">
    <source>
        <dbReference type="SMART" id="SM00893"/>
    </source>
</evidence>
<dbReference type="SUPFAM" id="SSF52402">
    <property type="entry name" value="Adenine nucleotide alpha hydrolases-like"/>
    <property type="match status" value="1"/>
</dbReference>
<evidence type="ECO:0000256" key="1">
    <source>
        <dbReference type="ARBA" id="ARBA00005817"/>
    </source>
</evidence>
<dbReference type="STRING" id="502025.Hoch_6582"/>
<feature type="binding site" evidence="9">
    <location>
        <position position="208"/>
    </location>
    <ligand>
        <name>FAD</name>
        <dbReference type="ChEBI" id="CHEBI:57692"/>
    </ligand>
</feature>
<sequence>MGNVLAFCEVGDSSVRSNALANLAFARAAAEKHGGEVIALLIGKSASGAGADAARYAKKVITVDSDQLEHYLAETYAPIIARIAKEQGASVVCATASTTGKDVMPRVAFDLEASMASDISGIDDKNQFRRPILAGNAYATVAVETEVICVTVRQSEFDPAAPLDAAGEVSSADAGEIDALGAEVVRVESSKSDRPDLNDADVVVSGGRGMKSGDNFKVLEELADVLNAAMGASRAATDAGMVPADWQVGQTGKIVAPNLYIAVAISGAIQHLAGMKGSKTIVAINKDAEAPIFQVADYGLVESWEKAIPELVEEIKKVKAANA</sequence>
<name>D0LRQ6_HALO1</name>
<dbReference type="HOGENOM" id="CLU_034178_0_1_7"/>
<dbReference type="Proteomes" id="UP000001880">
    <property type="component" value="Chromosome"/>
</dbReference>
<evidence type="ECO:0000256" key="7">
    <source>
        <dbReference type="ARBA" id="ARBA00068674"/>
    </source>
</evidence>
<evidence type="ECO:0000256" key="6">
    <source>
        <dbReference type="ARBA" id="ARBA00025649"/>
    </source>
</evidence>
<dbReference type="GO" id="GO:0009055">
    <property type="term" value="F:electron transfer activity"/>
    <property type="evidence" value="ECO:0007669"/>
    <property type="project" value="InterPro"/>
</dbReference>
<dbReference type="SMART" id="SM00893">
    <property type="entry name" value="ETF"/>
    <property type="match status" value="1"/>
</dbReference>
<dbReference type="CDD" id="cd01715">
    <property type="entry name" value="ETF_alpha"/>
    <property type="match status" value="1"/>
</dbReference>